<dbReference type="AlphaFoldDB" id="A0A0L6CEP1"/>
<dbReference type="Proteomes" id="UP000037397">
    <property type="component" value="Unassembled WGS sequence"/>
</dbReference>
<gene>
    <name evidence="1" type="ORF">VV01_03055</name>
</gene>
<proteinExistence type="predicted"/>
<reference evidence="2" key="1">
    <citation type="submission" date="2015-03" db="EMBL/GenBank/DDBJ databases">
        <title>Luteipulveratus halotolerans sp. nov., a novel actinobacterium (Dermacoccaceae) from Sarawak, Malaysia.</title>
        <authorList>
            <person name="Juboi H."/>
            <person name="Basik A."/>
            <person name="Shamsul S.S."/>
            <person name="Arnold P."/>
            <person name="Schmitt E.K."/>
            <person name="Sanglier J.-J."/>
            <person name="Yeo T."/>
        </authorList>
    </citation>
    <scope>NUCLEOTIDE SEQUENCE [LARGE SCALE GENOMIC DNA]</scope>
    <source>
        <strain evidence="2">C296001</strain>
    </source>
</reference>
<evidence type="ECO:0000313" key="2">
    <source>
        <dbReference type="Proteomes" id="UP000037397"/>
    </source>
</evidence>
<protein>
    <submittedName>
        <fullName evidence="1">Uncharacterized protein</fullName>
    </submittedName>
</protein>
<keyword evidence="2" id="KW-1185">Reference proteome</keyword>
<comment type="caution">
    <text evidence="1">The sequence shown here is derived from an EMBL/GenBank/DDBJ whole genome shotgun (WGS) entry which is preliminary data.</text>
</comment>
<sequence length="184" mass="20346">MSIWKPYQAITLRASGPCTYGSGWGGWYGYHSTQGLSAVASFDHTSSTIWDVYDWDDLGGYTWRPGGAYDSSYNELSQNTVSTSVRLHGAAWISSYRSGSIVTLTGTALTYSPTTEGFVKRAYAAGQFQYRDRGTSTWRTLVGVKTGSNGTVRFQLRNNVARDYRFATYSTPTIWDVVSASTTR</sequence>
<name>A0A0L6CEP1_9MICO</name>
<dbReference type="EMBL" id="LAIR01000002">
    <property type="protein sequence ID" value="KNX36346.1"/>
    <property type="molecule type" value="Genomic_DNA"/>
</dbReference>
<evidence type="ECO:0000313" key="1">
    <source>
        <dbReference type="EMBL" id="KNX36346.1"/>
    </source>
</evidence>
<organism evidence="1 2">
    <name type="scientific">Luteipulveratus halotolerans</name>
    <dbReference type="NCBI Taxonomy" id="1631356"/>
    <lineage>
        <taxon>Bacteria</taxon>
        <taxon>Bacillati</taxon>
        <taxon>Actinomycetota</taxon>
        <taxon>Actinomycetes</taxon>
        <taxon>Micrococcales</taxon>
        <taxon>Dermacoccaceae</taxon>
        <taxon>Luteipulveratus</taxon>
    </lineage>
</organism>
<accession>A0A0L6CEP1</accession>